<dbReference type="InterPro" id="IPR013783">
    <property type="entry name" value="Ig-like_fold"/>
</dbReference>
<evidence type="ECO:0000313" key="2">
    <source>
        <dbReference type="Proteomes" id="UP000441336"/>
    </source>
</evidence>
<proteinExistence type="predicted"/>
<sequence>MQVYLIPASVMAFPEIITLRRNLWGAAKLLSLPLLLLSLLLAAANARGQAIYSTGTGAPLVATTCTTTLGNTSCNGTRVAINTSGGLLNGLSLAATVNLPINGVTTLRLKLTDTALGGYRAGVLLSATSAVLGLNAVGAVTLRTYLGADVATAVLQEEKVVSVTPAQAQLLASNGPPEQVEFTTTKGKNFNQVEIVFGSVLTLGTGINVHYAYGVGATTATQVSGLVSRFASPAGQYEDGGCAPTTNPTNAVDADLTNFATFSSLATVNCSSRLRVKLEGTAPSGYQAGFVIGNTNNLLDAQVLSSLVLRTHDAAGNVLETAAVSSLLGLTALPDGRSLISFPTTQAFSSVSIEQTGLVTALNSLQLYYGVGVASATATPQVLSKFASGTGHNSKSTTGVCVACNSVDNADDASGPNLNKPATVQVGLGVANSTTLRLDLNAAGQAGNRAGIVLGNTSLLDADIAKNVTLSTYDSNGNLLETSTSSSLLMAALLPDGRRTISFNTTQNFSKVGITVGGLVGLATTTEVYYAFADNSNGSVNLVAPAPLPVSLTSFGVRRLAGSGMADVSWTTASELNSARFVVERSANPADGFQTIGQVAAAGSSSTPRQYSLRDATAATQATTPLYYRLRQVDNDGRETLSAVAVLAASPALASFSIYPNPAPASASSITLSTSTVLAAGSSINVYSGLGQLLSTRVINASDAEAALTVPTTGLATGLYHVVLRDAGGQPLSSQRLVIGAR</sequence>
<name>A0A7K1TD94_9BACT</name>
<reference evidence="1 2" key="1">
    <citation type="submission" date="2019-12" db="EMBL/GenBank/DDBJ databases">
        <title>Hymenobacter sp. HMF4947 Genome sequencing and assembly.</title>
        <authorList>
            <person name="Kang H."/>
            <person name="Cha I."/>
            <person name="Kim H."/>
            <person name="Joh K."/>
        </authorList>
    </citation>
    <scope>NUCLEOTIDE SEQUENCE [LARGE SCALE GENOMIC DNA]</scope>
    <source>
        <strain evidence="1 2">HMF4947</strain>
    </source>
</reference>
<dbReference type="EMBL" id="WQKZ01000002">
    <property type="protein sequence ID" value="MVN76302.1"/>
    <property type="molecule type" value="Genomic_DNA"/>
</dbReference>
<gene>
    <name evidence="1" type="ORF">GO988_08190</name>
</gene>
<comment type="caution">
    <text evidence="1">The sequence shown here is derived from an EMBL/GenBank/DDBJ whole genome shotgun (WGS) entry which is preliminary data.</text>
</comment>
<accession>A0A7K1TD94</accession>
<keyword evidence="2" id="KW-1185">Reference proteome</keyword>
<evidence type="ECO:0000313" key="1">
    <source>
        <dbReference type="EMBL" id="MVN76302.1"/>
    </source>
</evidence>
<dbReference type="AlphaFoldDB" id="A0A7K1TD94"/>
<dbReference type="NCBIfam" id="TIGR04183">
    <property type="entry name" value="Por_Secre_tail"/>
    <property type="match status" value="1"/>
</dbReference>
<protein>
    <submittedName>
        <fullName evidence="1">T9SS type A sorting domain-containing protein</fullName>
    </submittedName>
</protein>
<dbReference type="Proteomes" id="UP000441336">
    <property type="component" value="Unassembled WGS sequence"/>
</dbReference>
<organism evidence="1 2">
    <name type="scientific">Hymenobacter ginkgonis</name>
    <dbReference type="NCBI Taxonomy" id="2682976"/>
    <lineage>
        <taxon>Bacteria</taxon>
        <taxon>Pseudomonadati</taxon>
        <taxon>Bacteroidota</taxon>
        <taxon>Cytophagia</taxon>
        <taxon>Cytophagales</taxon>
        <taxon>Hymenobacteraceae</taxon>
        <taxon>Hymenobacter</taxon>
    </lineage>
</organism>
<dbReference type="Gene3D" id="2.60.40.10">
    <property type="entry name" value="Immunoglobulins"/>
    <property type="match status" value="1"/>
</dbReference>
<dbReference type="InterPro" id="IPR026444">
    <property type="entry name" value="Secre_tail"/>
</dbReference>